<evidence type="ECO:0000313" key="14">
    <source>
        <dbReference type="Proteomes" id="UP000315395"/>
    </source>
</evidence>
<evidence type="ECO:0000256" key="8">
    <source>
        <dbReference type="ARBA" id="ARBA00022842"/>
    </source>
</evidence>
<dbReference type="PANTHER" id="PTHR11136">
    <property type="entry name" value="FOLYLPOLYGLUTAMATE SYNTHASE-RELATED"/>
    <property type="match status" value="1"/>
</dbReference>
<dbReference type="FunFam" id="3.40.1190.10:FF:000011">
    <property type="entry name" value="Folylpolyglutamate synthase/dihydrofolate synthase"/>
    <property type="match status" value="1"/>
</dbReference>
<dbReference type="InterPro" id="IPR036615">
    <property type="entry name" value="Mur_ligase_C_dom_sf"/>
</dbReference>
<dbReference type="PIRSF" id="PIRSF001563">
    <property type="entry name" value="Folylpolyglu_synth"/>
    <property type="match status" value="1"/>
</dbReference>
<comment type="cofactor">
    <cofactor evidence="1">
        <name>Mg(2+)</name>
        <dbReference type="ChEBI" id="CHEBI:18420"/>
    </cofactor>
</comment>
<dbReference type="NCBIfam" id="TIGR01499">
    <property type="entry name" value="folC"/>
    <property type="match status" value="1"/>
</dbReference>
<feature type="region of interest" description="Disordered" evidence="11">
    <location>
        <begin position="1"/>
        <end position="24"/>
    </location>
</feature>
<dbReference type="InterPro" id="IPR001645">
    <property type="entry name" value="Folylpolyglutamate_synth"/>
</dbReference>
<dbReference type="GO" id="GO:0046872">
    <property type="term" value="F:metal ion binding"/>
    <property type="evidence" value="ECO:0007669"/>
    <property type="project" value="UniProtKB-KW"/>
</dbReference>
<evidence type="ECO:0000256" key="1">
    <source>
        <dbReference type="ARBA" id="ARBA00001946"/>
    </source>
</evidence>
<reference evidence="13 14" key="1">
    <citation type="submission" date="2019-07" db="EMBL/GenBank/DDBJ databases">
        <title>complete genome sequencing of Ornithinimicrobium sp. H23M54.</title>
        <authorList>
            <person name="Bae J.-W."/>
            <person name="Lee S.-Y."/>
        </authorList>
    </citation>
    <scope>NUCLEOTIDE SEQUENCE [LARGE SCALE GENOMIC DNA]</scope>
    <source>
        <strain evidence="13 14">H23M54</strain>
    </source>
</reference>
<evidence type="ECO:0000256" key="10">
    <source>
        <dbReference type="ARBA" id="ARBA00047493"/>
    </source>
</evidence>
<dbReference type="SUPFAM" id="SSF53244">
    <property type="entry name" value="MurD-like peptide ligases, peptide-binding domain"/>
    <property type="match status" value="1"/>
</dbReference>
<dbReference type="Proteomes" id="UP000315395">
    <property type="component" value="Chromosome"/>
</dbReference>
<keyword evidence="6" id="KW-0547">Nucleotide-binding</keyword>
<protein>
    <recommendedName>
        <fullName evidence="3">tetrahydrofolate synthase</fullName>
        <ecNumber evidence="3">6.3.2.17</ecNumber>
    </recommendedName>
    <alternativeName>
        <fullName evidence="9">Tetrahydrofolylpolyglutamate synthase</fullName>
    </alternativeName>
</protein>
<comment type="catalytic activity">
    <reaction evidence="10">
        <text>(6S)-5,6,7,8-tetrahydrofolyl-(gamma-L-Glu)(n) + L-glutamate + ATP = (6S)-5,6,7,8-tetrahydrofolyl-(gamma-L-Glu)(n+1) + ADP + phosphate + H(+)</text>
        <dbReference type="Rhea" id="RHEA:10580"/>
        <dbReference type="Rhea" id="RHEA-COMP:14738"/>
        <dbReference type="Rhea" id="RHEA-COMP:14740"/>
        <dbReference type="ChEBI" id="CHEBI:15378"/>
        <dbReference type="ChEBI" id="CHEBI:29985"/>
        <dbReference type="ChEBI" id="CHEBI:30616"/>
        <dbReference type="ChEBI" id="CHEBI:43474"/>
        <dbReference type="ChEBI" id="CHEBI:141005"/>
        <dbReference type="ChEBI" id="CHEBI:456216"/>
        <dbReference type="EC" id="6.3.2.17"/>
    </reaction>
</comment>
<dbReference type="AlphaFoldDB" id="A0A516GDA8"/>
<evidence type="ECO:0000256" key="11">
    <source>
        <dbReference type="SAM" id="MobiDB-lite"/>
    </source>
</evidence>
<gene>
    <name evidence="13" type="ORF">FNH13_14210</name>
</gene>
<dbReference type="GO" id="GO:0008841">
    <property type="term" value="F:dihydrofolate synthase activity"/>
    <property type="evidence" value="ECO:0007669"/>
    <property type="project" value="TreeGrafter"/>
</dbReference>
<sequence>MTSSDETPGDRRRRREGAGGQPVDPLIAARMAQVTEEILARSPENVIEPTLDRVVQVMDLLGHPQRNFPMIHITGTNGKTSTTRMVERLLRELGLTTGRFTSPHLHHLRERIAIAGEPVDPERFLAAYDDVLPYVQMVDETSLAAGGPRITYFELLVIIAYAVFSDAPVDVAVVEVGLGGVWDATNVADGQVAVVAPVAIDHTRLLGDNLIDIATEKAGIIKSDAIAVLGVQENEVLQLLLERCDEVGATAQVEGLAYGVLQREVAVGGQLMSLRGLAGDYTDVFLPLFGAHQVHNAAMAVAAVEGFLGGGEQPLDADVVRAAFADVSSPGRLEIVRRSPTVIVDAAHNPAGIAAMAEAIRESFTFHRLVGVVAVLQEKDASTMLEVLEPLLDHIVVSRSTSPRSIPPERLGEMAVELFGEDRVTVVRDLPDALDIASGMADGGGMTGAVLATGSITTVADVRMLLGVTGEGSQST</sequence>
<evidence type="ECO:0000313" key="13">
    <source>
        <dbReference type="EMBL" id="QDO89340.1"/>
    </source>
</evidence>
<evidence type="ECO:0000256" key="3">
    <source>
        <dbReference type="ARBA" id="ARBA00013025"/>
    </source>
</evidence>
<dbReference type="PROSITE" id="PS01011">
    <property type="entry name" value="FOLYLPOLYGLU_SYNT_1"/>
    <property type="match status" value="1"/>
</dbReference>
<dbReference type="Gene3D" id="3.90.190.20">
    <property type="entry name" value="Mur ligase, C-terminal domain"/>
    <property type="match status" value="1"/>
</dbReference>
<comment type="similarity">
    <text evidence="2">Belongs to the folylpolyglutamate synthase family.</text>
</comment>
<dbReference type="GO" id="GO:0005737">
    <property type="term" value="C:cytoplasm"/>
    <property type="evidence" value="ECO:0007669"/>
    <property type="project" value="TreeGrafter"/>
</dbReference>
<keyword evidence="8" id="KW-0460">Magnesium</keyword>
<keyword evidence="4" id="KW-0436">Ligase</keyword>
<dbReference type="OrthoDB" id="9809356at2"/>
<keyword evidence="14" id="KW-1185">Reference proteome</keyword>
<evidence type="ECO:0000259" key="12">
    <source>
        <dbReference type="Pfam" id="PF02875"/>
    </source>
</evidence>
<organism evidence="13 14">
    <name type="scientific">Ornithinimicrobium ciconiae</name>
    <dbReference type="NCBI Taxonomy" id="2594265"/>
    <lineage>
        <taxon>Bacteria</taxon>
        <taxon>Bacillati</taxon>
        <taxon>Actinomycetota</taxon>
        <taxon>Actinomycetes</taxon>
        <taxon>Micrococcales</taxon>
        <taxon>Ornithinimicrobiaceae</taxon>
        <taxon>Ornithinimicrobium</taxon>
    </lineage>
</organism>
<dbReference type="InterPro" id="IPR004101">
    <property type="entry name" value="Mur_ligase_C"/>
</dbReference>
<dbReference type="RefSeq" id="WP_143784027.1">
    <property type="nucleotide sequence ID" value="NZ_CP041616.1"/>
</dbReference>
<accession>A0A516GDA8</accession>
<dbReference type="PANTHER" id="PTHR11136:SF0">
    <property type="entry name" value="DIHYDROFOLATE SYNTHETASE-RELATED"/>
    <property type="match status" value="1"/>
</dbReference>
<dbReference type="GO" id="GO:0005524">
    <property type="term" value="F:ATP binding"/>
    <property type="evidence" value="ECO:0007669"/>
    <property type="project" value="UniProtKB-KW"/>
</dbReference>
<dbReference type="GO" id="GO:0004326">
    <property type="term" value="F:tetrahydrofolylpolyglutamate synthase activity"/>
    <property type="evidence" value="ECO:0007669"/>
    <property type="project" value="UniProtKB-EC"/>
</dbReference>
<dbReference type="EMBL" id="CP041616">
    <property type="protein sequence ID" value="QDO89340.1"/>
    <property type="molecule type" value="Genomic_DNA"/>
</dbReference>
<evidence type="ECO:0000256" key="4">
    <source>
        <dbReference type="ARBA" id="ARBA00022598"/>
    </source>
</evidence>
<dbReference type="EC" id="6.3.2.17" evidence="3"/>
<keyword evidence="5" id="KW-0479">Metal-binding</keyword>
<dbReference type="InterPro" id="IPR018109">
    <property type="entry name" value="Folylpolyglutamate_synth_CS"/>
</dbReference>
<evidence type="ECO:0000256" key="2">
    <source>
        <dbReference type="ARBA" id="ARBA00008276"/>
    </source>
</evidence>
<keyword evidence="7" id="KW-0067">ATP-binding</keyword>
<proteinExistence type="inferred from homology"/>
<evidence type="ECO:0000256" key="7">
    <source>
        <dbReference type="ARBA" id="ARBA00022840"/>
    </source>
</evidence>
<dbReference type="Gene3D" id="3.40.1190.10">
    <property type="entry name" value="Mur-like, catalytic domain"/>
    <property type="match status" value="1"/>
</dbReference>
<dbReference type="SUPFAM" id="SSF53623">
    <property type="entry name" value="MurD-like peptide ligases, catalytic domain"/>
    <property type="match status" value="1"/>
</dbReference>
<evidence type="ECO:0000256" key="6">
    <source>
        <dbReference type="ARBA" id="ARBA00022741"/>
    </source>
</evidence>
<dbReference type="InterPro" id="IPR036565">
    <property type="entry name" value="Mur-like_cat_sf"/>
</dbReference>
<evidence type="ECO:0000256" key="9">
    <source>
        <dbReference type="ARBA" id="ARBA00030592"/>
    </source>
</evidence>
<dbReference type="KEGG" id="orz:FNH13_14210"/>
<name>A0A516GDA8_9MICO</name>
<evidence type="ECO:0000256" key="5">
    <source>
        <dbReference type="ARBA" id="ARBA00022723"/>
    </source>
</evidence>
<dbReference type="Pfam" id="PF02875">
    <property type="entry name" value="Mur_ligase_C"/>
    <property type="match status" value="1"/>
</dbReference>
<feature type="domain" description="Mur ligase C-terminal" evidence="12">
    <location>
        <begin position="331"/>
        <end position="455"/>
    </location>
</feature>